<comment type="similarity">
    <text evidence="1">Belongs to the RecJ family.</text>
</comment>
<evidence type="ECO:0000313" key="9">
    <source>
        <dbReference type="EMBL" id="OGM31546.1"/>
    </source>
</evidence>
<dbReference type="InterPro" id="IPR001667">
    <property type="entry name" value="DDH_dom"/>
</dbReference>
<dbReference type="InterPro" id="IPR051673">
    <property type="entry name" value="SSDNA_exonuclease_RecJ"/>
</dbReference>
<dbReference type="InterPro" id="IPR004610">
    <property type="entry name" value="RecJ"/>
</dbReference>
<dbReference type="Pfam" id="PF02272">
    <property type="entry name" value="DHHA1"/>
    <property type="match status" value="1"/>
</dbReference>
<sequence>MPKKRWEIKNKSKTADILEILLENRGIKTKKEKEWFLNPTHPGGLSLPSVGLSRKAMQMAVDRIAEAIKRNEKIVVYGDYDADGVCATAILWEILDSLGADVLPYIPDRFNDGYGLSGKSVEKLKAEVEDLKLIITVDNGIVAYNGVDAAKKLGVDVIISDHHQASGKLPSAYSIIHTTQTSGAGVAWFFAKEISRKLKNDAQIGKLELVAIGVIADQLPLVGVNRSLVKYGLEELNTITRLGLRKLLMVSGLLEKKIGTYEVGFMIAPRINAPGRMASGMDALRLLCTRNPKRAEDLALTLNKLNKERQDTVEAAVSFMEGNLPTGLESVIVMADANYHEGVIGLIAGRVVEKLNRPAIVLSMRSEIAKGSARSVPGFNIIEAIRAQSELIIEGGGHEMAAGFSIEIKNIAEFSQKINEYATPLLGSEVLERKLMIDCELGFSQVNQKVYNTLAQLEPYGVGNPAPVFATRNVKIVSQRLVGKLNNHLKMVLEHDSTKVEAMMFNCPDKSDAKAASVAYRMSENTWNGNTNIELILKDIKYE</sequence>
<reference evidence="9 10" key="1">
    <citation type="journal article" date="2016" name="Nat. Commun.">
        <title>Thousands of microbial genomes shed light on interconnected biogeochemical processes in an aquifer system.</title>
        <authorList>
            <person name="Anantharaman K."/>
            <person name="Brown C.T."/>
            <person name="Hug L.A."/>
            <person name="Sharon I."/>
            <person name="Castelle C.J."/>
            <person name="Probst A.J."/>
            <person name="Thomas B.C."/>
            <person name="Singh A."/>
            <person name="Wilkins M.J."/>
            <person name="Karaoz U."/>
            <person name="Brodie E.L."/>
            <person name="Williams K.H."/>
            <person name="Hubbard S.S."/>
            <person name="Banfield J.F."/>
        </authorList>
    </citation>
    <scope>NUCLEOTIDE SEQUENCE [LARGE SCALE GENOMIC DNA]</scope>
</reference>
<dbReference type="Pfam" id="PF01368">
    <property type="entry name" value="DHH"/>
    <property type="match status" value="1"/>
</dbReference>
<dbReference type="EMBL" id="MGGP01000024">
    <property type="protein sequence ID" value="OGM31546.1"/>
    <property type="molecule type" value="Genomic_DNA"/>
</dbReference>
<dbReference type="PANTHER" id="PTHR30255:SF2">
    <property type="entry name" value="SINGLE-STRANDED-DNA-SPECIFIC EXONUCLEASE RECJ"/>
    <property type="match status" value="1"/>
</dbReference>
<dbReference type="GO" id="GO:0008409">
    <property type="term" value="F:5'-3' exonuclease activity"/>
    <property type="evidence" value="ECO:0007669"/>
    <property type="project" value="InterPro"/>
</dbReference>
<accession>A0A1F7YW23</accession>
<evidence type="ECO:0000259" key="8">
    <source>
        <dbReference type="Pfam" id="PF17768"/>
    </source>
</evidence>
<dbReference type="Gene3D" id="2.40.50.460">
    <property type="match status" value="1"/>
</dbReference>
<name>A0A1F7YW23_9BACT</name>
<dbReference type="PANTHER" id="PTHR30255">
    <property type="entry name" value="SINGLE-STRANDED-DNA-SPECIFIC EXONUCLEASE RECJ"/>
    <property type="match status" value="1"/>
</dbReference>
<keyword evidence="3" id="KW-0540">Nuclease</keyword>
<feature type="domain" description="DHHA1" evidence="7">
    <location>
        <begin position="330"/>
        <end position="422"/>
    </location>
</feature>
<evidence type="ECO:0000256" key="1">
    <source>
        <dbReference type="ARBA" id="ARBA00005915"/>
    </source>
</evidence>
<feature type="domain" description="DDH" evidence="6">
    <location>
        <begin position="73"/>
        <end position="213"/>
    </location>
</feature>
<dbReference type="GO" id="GO:0006310">
    <property type="term" value="P:DNA recombination"/>
    <property type="evidence" value="ECO:0007669"/>
    <property type="project" value="InterPro"/>
</dbReference>
<dbReference type="InterPro" id="IPR038763">
    <property type="entry name" value="DHH_sf"/>
</dbReference>
<evidence type="ECO:0000256" key="5">
    <source>
        <dbReference type="ARBA" id="ARBA00022839"/>
    </source>
</evidence>
<feature type="domain" description="RecJ OB" evidence="8">
    <location>
        <begin position="437"/>
        <end position="539"/>
    </location>
</feature>
<protein>
    <recommendedName>
        <fullName evidence="2">Single-stranded-DNA-specific exonuclease RecJ</fullName>
    </recommendedName>
</protein>
<dbReference type="NCBIfam" id="TIGR00644">
    <property type="entry name" value="recJ"/>
    <property type="match status" value="1"/>
</dbReference>
<dbReference type="Gene3D" id="3.90.1640.30">
    <property type="match status" value="1"/>
</dbReference>
<dbReference type="SUPFAM" id="SSF64182">
    <property type="entry name" value="DHH phosphoesterases"/>
    <property type="match status" value="1"/>
</dbReference>
<dbReference type="InterPro" id="IPR003156">
    <property type="entry name" value="DHHA1_dom"/>
</dbReference>
<organism evidence="9 10">
    <name type="scientific">Candidatus Woesebacteria bacterium RIFCSPHIGHO2_01_FULL_44_21</name>
    <dbReference type="NCBI Taxonomy" id="1802503"/>
    <lineage>
        <taxon>Bacteria</taxon>
        <taxon>Candidatus Woeseibacteriota</taxon>
    </lineage>
</organism>
<dbReference type="Pfam" id="PF17768">
    <property type="entry name" value="RecJ_OB"/>
    <property type="match status" value="1"/>
</dbReference>
<dbReference type="GO" id="GO:0006281">
    <property type="term" value="P:DNA repair"/>
    <property type="evidence" value="ECO:0007669"/>
    <property type="project" value="InterPro"/>
</dbReference>
<evidence type="ECO:0000259" key="7">
    <source>
        <dbReference type="Pfam" id="PF02272"/>
    </source>
</evidence>
<dbReference type="GO" id="GO:0003676">
    <property type="term" value="F:nucleic acid binding"/>
    <property type="evidence" value="ECO:0007669"/>
    <property type="project" value="InterPro"/>
</dbReference>
<evidence type="ECO:0000313" key="10">
    <source>
        <dbReference type="Proteomes" id="UP000178870"/>
    </source>
</evidence>
<keyword evidence="4" id="KW-0378">Hydrolase</keyword>
<gene>
    <name evidence="9" type="ORF">A2803_02310</name>
</gene>
<proteinExistence type="inferred from homology"/>
<evidence type="ECO:0000256" key="3">
    <source>
        <dbReference type="ARBA" id="ARBA00022722"/>
    </source>
</evidence>
<dbReference type="AlphaFoldDB" id="A0A1F7YW23"/>
<evidence type="ECO:0000259" key="6">
    <source>
        <dbReference type="Pfam" id="PF01368"/>
    </source>
</evidence>
<comment type="caution">
    <text evidence="9">The sequence shown here is derived from an EMBL/GenBank/DDBJ whole genome shotgun (WGS) entry which is preliminary data.</text>
</comment>
<dbReference type="InterPro" id="IPR041122">
    <property type="entry name" value="RecJ_OB"/>
</dbReference>
<keyword evidence="5 9" id="KW-0269">Exonuclease</keyword>
<dbReference type="Proteomes" id="UP000178870">
    <property type="component" value="Unassembled WGS sequence"/>
</dbReference>
<evidence type="ECO:0000256" key="2">
    <source>
        <dbReference type="ARBA" id="ARBA00019841"/>
    </source>
</evidence>
<evidence type="ECO:0000256" key="4">
    <source>
        <dbReference type="ARBA" id="ARBA00022801"/>
    </source>
</evidence>